<dbReference type="InterPro" id="IPR005286">
    <property type="entry name" value="Cell_div_FtsE"/>
</dbReference>
<accession>A0A2Z6B1K1</accession>
<dbReference type="InterPro" id="IPR027417">
    <property type="entry name" value="P-loop_NTPase"/>
</dbReference>
<keyword evidence="10 11" id="KW-0131">Cell cycle</keyword>
<dbReference type="GO" id="GO:0022857">
    <property type="term" value="F:transmembrane transporter activity"/>
    <property type="evidence" value="ECO:0007669"/>
    <property type="project" value="TreeGrafter"/>
</dbReference>
<dbReference type="Proteomes" id="UP000269883">
    <property type="component" value="Chromosome"/>
</dbReference>
<evidence type="ECO:0000313" key="15">
    <source>
        <dbReference type="Proteomes" id="UP000269883"/>
    </source>
</evidence>
<dbReference type="GO" id="GO:0051301">
    <property type="term" value="P:cell division"/>
    <property type="evidence" value="ECO:0007669"/>
    <property type="project" value="UniProtKB-UniRule"/>
</dbReference>
<dbReference type="SMART" id="SM00382">
    <property type="entry name" value="AAA"/>
    <property type="match status" value="1"/>
</dbReference>
<dbReference type="PANTHER" id="PTHR24220:SF470">
    <property type="entry name" value="CELL DIVISION ATP-BINDING PROTEIN FTSE"/>
    <property type="match status" value="1"/>
</dbReference>
<dbReference type="PROSITE" id="PS00211">
    <property type="entry name" value="ABC_TRANSPORTER_1"/>
    <property type="match status" value="1"/>
</dbReference>
<sequence>MVQARHVSHNFGTHWALKNVSFSLNKGEFLFLSGPSGAGKTTLLRLLYASLPLVRGQAEVAGFQLKDLSGRHVVQLRRQVSVVFQDFKILKDRTVAANVALPLEVRGMPARIATKRVNAVLRSLGLEKKALCRCSELSGGEQQRVAIARAIVINPQLLLADEPTGNLDRDLAMHLMEVFKQFHTFGTTVILATHNRDVVESVPGAKRLELVDGHVTNANWQAPDLEIAQTSELPNSRPGCGPDSHKGGRQ</sequence>
<evidence type="ECO:0000256" key="7">
    <source>
        <dbReference type="ARBA" id="ARBA00022741"/>
    </source>
</evidence>
<keyword evidence="15" id="KW-1185">Reference proteome</keyword>
<evidence type="ECO:0000256" key="5">
    <source>
        <dbReference type="ARBA" id="ARBA00022475"/>
    </source>
</evidence>
<protein>
    <recommendedName>
        <fullName evidence="3 11">Cell division ATP-binding protein FtsE</fullName>
    </recommendedName>
</protein>
<dbReference type="InterPro" id="IPR003593">
    <property type="entry name" value="AAA+_ATPase"/>
</dbReference>
<name>A0A2Z6B1K1_9BACT</name>
<keyword evidence="5 11" id="KW-1003">Cell membrane</keyword>
<evidence type="ECO:0000256" key="1">
    <source>
        <dbReference type="ARBA" id="ARBA00002579"/>
    </source>
</evidence>
<dbReference type="InterPro" id="IPR017871">
    <property type="entry name" value="ABC_transporter-like_CS"/>
</dbReference>
<keyword evidence="4" id="KW-0813">Transport</keyword>
<evidence type="ECO:0000256" key="11">
    <source>
        <dbReference type="RuleBase" id="RU365094"/>
    </source>
</evidence>
<keyword evidence="9 11" id="KW-0472">Membrane</keyword>
<dbReference type="PROSITE" id="PS50893">
    <property type="entry name" value="ABC_TRANSPORTER_2"/>
    <property type="match status" value="1"/>
</dbReference>
<evidence type="ECO:0000259" key="13">
    <source>
        <dbReference type="PROSITE" id="PS50893"/>
    </source>
</evidence>
<evidence type="ECO:0000256" key="4">
    <source>
        <dbReference type="ARBA" id="ARBA00022448"/>
    </source>
</evidence>
<keyword evidence="8 11" id="KW-0067">ATP-binding</keyword>
<keyword evidence="6 11" id="KW-0132">Cell division</keyword>
<feature type="domain" description="ABC transporter" evidence="13">
    <location>
        <begin position="2"/>
        <end position="238"/>
    </location>
</feature>
<dbReference type="SUPFAM" id="SSF52540">
    <property type="entry name" value="P-loop containing nucleoside triphosphate hydrolases"/>
    <property type="match status" value="1"/>
</dbReference>
<dbReference type="RefSeq" id="WP_126381476.1">
    <property type="nucleotide sequence ID" value="NZ_AP017378.1"/>
</dbReference>
<dbReference type="PANTHER" id="PTHR24220">
    <property type="entry name" value="IMPORT ATP-BINDING PROTEIN"/>
    <property type="match status" value="1"/>
</dbReference>
<keyword evidence="7 11" id="KW-0547">Nucleotide-binding</keyword>
<dbReference type="InterPro" id="IPR017911">
    <property type="entry name" value="MacB-like_ATP-bd"/>
</dbReference>
<feature type="region of interest" description="Disordered" evidence="12">
    <location>
        <begin position="226"/>
        <end position="250"/>
    </location>
</feature>
<comment type="similarity">
    <text evidence="2 11">Belongs to the ABC transporter superfamily.</text>
</comment>
<dbReference type="InterPro" id="IPR003439">
    <property type="entry name" value="ABC_transporter-like_ATP-bd"/>
</dbReference>
<proteinExistence type="inferred from homology"/>
<gene>
    <name evidence="11" type="primary">ftsE</name>
    <name evidence="14" type="ORF">DFE_2638</name>
</gene>
<evidence type="ECO:0000256" key="6">
    <source>
        <dbReference type="ARBA" id="ARBA00022618"/>
    </source>
</evidence>
<dbReference type="CDD" id="cd03255">
    <property type="entry name" value="ABC_MJ0796_LolCDE_FtsE"/>
    <property type="match status" value="1"/>
</dbReference>
<dbReference type="GO" id="GO:0005886">
    <property type="term" value="C:plasma membrane"/>
    <property type="evidence" value="ECO:0007669"/>
    <property type="project" value="UniProtKB-SubCell"/>
</dbReference>
<dbReference type="Gene3D" id="3.40.50.300">
    <property type="entry name" value="P-loop containing nucleotide triphosphate hydrolases"/>
    <property type="match status" value="1"/>
</dbReference>
<evidence type="ECO:0000256" key="9">
    <source>
        <dbReference type="ARBA" id="ARBA00023136"/>
    </source>
</evidence>
<evidence type="ECO:0000313" key="14">
    <source>
        <dbReference type="EMBL" id="BBD09364.1"/>
    </source>
</evidence>
<comment type="subcellular location">
    <subcellularLocation>
        <location evidence="11">Cell membrane</location>
        <topology evidence="11">Peripheral membrane protein</topology>
        <orientation evidence="11">Cytoplasmic side</orientation>
    </subcellularLocation>
</comment>
<comment type="subunit">
    <text evidence="11">Homodimer. Forms a membrane-associated complex with FtsX.</text>
</comment>
<dbReference type="InterPro" id="IPR015854">
    <property type="entry name" value="ABC_transpr_LolD-like"/>
</dbReference>
<evidence type="ECO:0000256" key="12">
    <source>
        <dbReference type="SAM" id="MobiDB-lite"/>
    </source>
</evidence>
<dbReference type="AlphaFoldDB" id="A0A2Z6B1K1"/>
<dbReference type="EMBL" id="AP017378">
    <property type="protein sequence ID" value="BBD09364.1"/>
    <property type="molecule type" value="Genomic_DNA"/>
</dbReference>
<comment type="function">
    <text evidence="1">Part of the ABC transporter FtsEX involved in cellular division. Important for assembly or stability of the septal ring.</text>
</comment>
<evidence type="ECO:0000256" key="3">
    <source>
        <dbReference type="ARBA" id="ARBA00020019"/>
    </source>
</evidence>
<reference evidence="14 15" key="1">
    <citation type="journal article" date="2018" name="Sci. Adv.">
        <title>Multi-heme cytochromes provide a pathway for survival in energy-limited environments.</title>
        <authorList>
            <person name="Deng X."/>
            <person name="Dohmae N."/>
            <person name="Nealson K.H."/>
            <person name="Hashimoto K."/>
            <person name="Okamoto A."/>
        </authorList>
    </citation>
    <scope>NUCLEOTIDE SEQUENCE [LARGE SCALE GENOMIC DNA]</scope>
    <source>
        <strain evidence="14 15">IS5</strain>
    </source>
</reference>
<dbReference type="Pfam" id="PF00005">
    <property type="entry name" value="ABC_tran"/>
    <property type="match status" value="1"/>
</dbReference>
<dbReference type="FunFam" id="3.40.50.300:FF:000056">
    <property type="entry name" value="Cell division ATP-binding protein FtsE"/>
    <property type="match status" value="1"/>
</dbReference>
<evidence type="ECO:0000256" key="8">
    <source>
        <dbReference type="ARBA" id="ARBA00022840"/>
    </source>
</evidence>
<dbReference type="NCBIfam" id="TIGR02673">
    <property type="entry name" value="FtsE"/>
    <property type="match status" value="1"/>
</dbReference>
<organism evidence="14 15">
    <name type="scientific">Desulfovibrio ferrophilus</name>
    <dbReference type="NCBI Taxonomy" id="241368"/>
    <lineage>
        <taxon>Bacteria</taxon>
        <taxon>Pseudomonadati</taxon>
        <taxon>Thermodesulfobacteriota</taxon>
        <taxon>Desulfovibrionia</taxon>
        <taxon>Desulfovibrionales</taxon>
        <taxon>Desulfovibrionaceae</taxon>
        <taxon>Desulfovibrio</taxon>
    </lineage>
</organism>
<dbReference type="KEGG" id="dfl:DFE_2638"/>
<dbReference type="GO" id="GO:0016887">
    <property type="term" value="F:ATP hydrolysis activity"/>
    <property type="evidence" value="ECO:0007669"/>
    <property type="project" value="InterPro"/>
</dbReference>
<dbReference type="GO" id="GO:0005524">
    <property type="term" value="F:ATP binding"/>
    <property type="evidence" value="ECO:0007669"/>
    <property type="project" value="UniProtKB-UniRule"/>
</dbReference>
<dbReference type="OrthoDB" id="9809450at2"/>
<evidence type="ECO:0000256" key="10">
    <source>
        <dbReference type="ARBA" id="ARBA00023306"/>
    </source>
</evidence>
<evidence type="ECO:0000256" key="2">
    <source>
        <dbReference type="ARBA" id="ARBA00005417"/>
    </source>
</evidence>